<dbReference type="HAMAP" id="MF_00244">
    <property type="entry name" value="NaMN_adenylyltr"/>
    <property type="match status" value="1"/>
</dbReference>
<evidence type="ECO:0000259" key="11">
    <source>
        <dbReference type="Pfam" id="PF01467"/>
    </source>
</evidence>
<evidence type="ECO:0000256" key="9">
    <source>
        <dbReference type="ARBA" id="ARBA00048721"/>
    </source>
</evidence>
<dbReference type="NCBIfam" id="NF000840">
    <property type="entry name" value="PRK00071.1-3"/>
    <property type="match status" value="1"/>
</dbReference>
<keyword evidence="7 10" id="KW-0067">ATP-binding</keyword>
<dbReference type="PANTHER" id="PTHR39321">
    <property type="entry name" value="NICOTINATE-NUCLEOTIDE ADENYLYLTRANSFERASE-RELATED"/>
    <property type="match status" value="1"/>
</dbReference>
<evidence type="ECO:0000256" key="4">
    <source>
        <dbReference type="ARBA" id="ARBA00022679"/>
    </source>
</evidence>
<name>A0ABS2NAA5_9BACI</name>
<dbReference type="NCBIfam" id="TIGR00482">
    <property type="entry name" value="nicotinate (nicotinamide) nucleotide adenylyltransferase"/>
    <property type="match status" value="1"/>
</dbReference>
<dbReference type="EMBL" id="JAFBDZ010000001">
    <property type="protein sequence ID" value="MBM7584755.1"/>
    <property type="molecule type" value="Genomic_DNA"/>
</dbReference>
<feature type="domain" description="Cytidyltransferase-like" evidence="11">
    <location>
        <begin position="6"/>
        <end position="162"/>
    </location>
</feature>
<evidence type="ECO:0000256" key="7">
    <source>
        <dbReference type="ARBA" id="ARBA00022840"/>
    </source>
</evidence>
<keyword evidence="5 10" id="KW-0548">Nucleotidyltransferase</keyword>
<dbReference type="PANTHER" id="PTHR39321:SF3">
    <property type="entry name" value="PHOSPHOPANTETHEINE ADENYLYLTRANSFERASE"/>
    <property type="match status" value="1"/>
</dbReference>
<reference evidence="12 13" key="1">
    <citation type="submission" date="2021-01" db="EMBL/GenBank/DDBJ databases">
        <title>Genomic Encyclopedia of Type Strains, Phase IV (KMG-IV): sequencing the most valuable type-strain genomes for metagenomic binning, comparative biology and taxonomic classification.</title>
        <authorList>
            <person name="Goeker M."/>
        </authorList>
    </citation>
    <scope>NUCLEOTIDE SEQUENCE [LARGE SCALE GENOMIC DNA]</scope>
    <source>
        <strain evidence="12 13">DSM 24834</strain>
    </source>
</reference>
<dbReference type="InterPro" id="IPR005248">
    <property type="entry name" value="NadD/NMNAT"/>
</dbReference>
<dbReference type="InterPro" id="IPR014729">
    <property type="entry name" value="Rossmann-like_a/b/a_fold"/>
</dbReference>
<comment type="similarity">
    <text evidence="10">Belongs to the NadD family.</text>
</comment>
<dbReference type="Pfam" id="PF01467">
    <property type="entry name" value="CTP_transf_like"/>
    <property type="match status" value="1"/>
</dbReference>
<dbReference type="GO" id="GO:0004515">
    <property type="term" value="F:nicotinate-nucleotide adenylyltransferase activity"/>
    <property type="evidence" value="ECO:0007669"/>
    <property type="project" value="UniProtKB-EC"/>
</dbReference>
<dbReference type="NCBIfam" id="NF000841">
    <property type="entry name" value="PRK00071.1-4"/>
    <property type="match status" value="1"/>
</dbReference>
<dbReference type="Proteomes" id="UP001646157">
    <property type="component" value="Unassembled WGS sequence"/>
</dbReference>
<dbReference type="InterPro" id="IPR004821">
    <property type="entry name" value="Cyt_trans-like"/>
</dbReference>
<gene>
    <name evidence="10" type="primary">nadD</name>
    <name evidence="12" type="ORF">JOC86_001292</name>
</gene>
<comment type="function">
    <text evidence="1 10">Catalyzes the reversible adenylation of nicotinate mononucleotide (NaMN) to nicotinic acid adenine dinucleotide (NaAD).</text>
</comment>
<comment type="caution">
    <text evidence="12">The sequence shown here is derived from an EMBL/GenBank/DDBJ whole genome shotgun (WGS) entry which is preliminary data.</text>
</comment>
<evidence type="ECO:0000256" key="6">
    <source>
        <dbReference type="ARBA" id="ARBA00022741"/>
    </source>
</evidence>
<proteinExistence type="inferred from homology"/>
<dbReference type="Gene3D" id="3.40.50.620">
    <property type="entry name" value="HUPs"/>
    <property type="match status" value="1"/>
</dbReference>
<keyword evidence="3 10" id="KW-0662">Pyridine nucleotide biosynthesis</keyword>
<organism evidence="12 13">
    <name type="scientific">Rossellomorea pakistanensis</name>
    <dbReference type="NCBI Taxonomy" id="992288"/>
    <lineage>
        <taxon>Bacteria</taxon>
        <taxon>Bacillati</taxon>
        <taxon>Bacillota</taxon>
        <taxon>Bacilli</taxon>
        <taxon>Bacillales</taxon>
        <taxon>Bacillaceae</taxon>
        <taxon>Rossellomorea</taxon>
    </lineage>
</organism>
<evidence type="ECO:0000256" key="10">
    <source>
        <dbReference type="HAMAP-Rule" id="MF_00244"/>
    </source>
</evidence>
<protein>
    <recommendedName>
        <fullName evidence="10">Probable nicotinate-nucleotide adenylyltransferase</fullName>
        <ecNumber evidence="10">2.7.7.18</ecNumber>
    </recommendedName>
    <alternativeName>
        <fullName evidence="10">Deamido-NAD(+) diphosphorylase</fullName>
    </alternativeName>
    <alternativeName>
        <fullName evidence="10">Deamido-NAD(+) pyrophosphorylase</fullName>
    </alternativeName>
    <alternativeName>
        <fullName evidence="10">Nicotinate mononucleotide adenylyltransferase</fullName>
        <shortName evidence="10">NaMN adenylyltransferase</shortName>
    </alternativeName>
</protein>
<evidence type="ECO:0000256" key="1">
    <source>
        <dbReference type="ARBA" id="ARBA00002324"/>
    </source>
</evidence>
<accession>A0ABS2NAA5</accession>
<evidence type="ECO:0000256" key="3">
    <source>
        <dbReference type="ARBA" id="ARBA00022642"/>
    </source>
</evidence>
<keyword evidence="8 10" id="KW-0520">NAD</keyword>
<keyword evidence="4 10" id="KW-0808">Transferase</keyword>
<keyword evidence="6 10" id="KW-0547">Nucleotide-binding</keyword>
<comment type="catalytic activity">
    <reaction evidence="9 10">
        <text>nicotinate beta-D-ribonucleotide + ATP + H(+) = deamido-NAD(+) + diphosphate</text>
        <dbReference type="Rhea" id="RHEA:22860"/>
        <dbReference type="ChEBI" id="CHEBI:15378"/>
        <dbReference type="ChEBI" id="CHEBI:30616"/>
        <dbReference type="ChEBI" id="CHEBI:33019"/>
        <dbReference type="ChEBI" id="CHEBI:57502"/>
        <dbReference type="ChEBI" id="CHEBI:58437"/>
        <dbReference type="EC" id="2.7.7.18"/>
    </reaction>
</comment>
<dbReference type="NCBIfam" id="TIGR00125">
    <property type="entry name" value="cyt_tran_rel"/>
    <property type="match status" value="1"/>
</dbReference>
<sequence length="190" mass="22155">MRRVGLLGGTFNPPHLGHLIMAEEVRTFLNLDEVRFMPNKIPPHKNISVNISADHRMRMVSLAIKENPYFQLEAIELDRSGTSYSIDTIRILKNRDPDSQFFFIIGGDMVEYLPKWHKIEELVKLVQFVGVNRSNYDLKTPYNVQMVTIPNIDISSTLIRERLNKHQNVRYLIPQKVEEYIREEGLYGKA</sequence>
<evidence type="ECO:0000256" key="8">
    <source>
        <dbReference type="ARBA" id="ARBA00023027"/>
    </source>
</evidence>
<evidence type="ECO:0000256" key="2">
    <source>
        <dbReference type="ARBA" id="ARBA00005019"/>
    </source>
</evidence>
<evidence type="ECO:0000256" key="5">
    <source>
        <dbReference type="ARBA" id="ARBA00022695"/>
    </source>
</evidence>
<dbReference type="CDD" id="cd02165">
    <property type="entry name" value="NMNAT"/>
    <property type="match status" value="1"/>
</dbReference>
<dbReference type="EC" id="2.7.7.18" evidence="10"/>
<dbReference type="SUPFAM" id="SSF52374">
    <property type="entry name" value="Nucleotidylyl transferase"/>
    <property type="match status" value="1"/>
</dbReference>
<evidence type="ECO:0000313" key="13">
    <source>
        <dbReference type="Proteomes" id="UP001646157"/>
    </source>
</evidence>
<evidence type="ECO:0000313" key="12">
    <source>
        <dbReference type="EMBL" id="MBM7584755.1"/>
    </source>
</evidence>
<comment type="pathway">
    <text evidence="2 10">Cofactor biosynthesis; NAD(+) biosynthesis; deamido-NAD(+) from nicotinate D-ribonucleotide: step 1/1.</text>
</comment>
<dbReference type="RefSeq" id="WP_205169101.1">
    <property type="nucleotide sequence ID" value="NZ_JAFBDZ010000001.1"/>
</dbReference>
<keyword evidence="13" id="KW-1185">Reference proteome</keyword>